<comment type="caution">
    <text evidence="1">The sequence shown here is derived from an EMBL/GenBank/DDBJ whole genome shotgun (WGS) entry which is preliminary data.</text>
</comment>
<accession>A0ABQ0SQV0</accession>
<dbReference type="EMBL" id="BJOD01000015">
    <property type="protein sequence ID" value="GED25735.1"/>
    <property type="molecule type" value="Genomic_DNA"/>
</dbReference>
<evidence type="ECO:0000313" key="1">
    <source>
        <dbReference type="EMBL" id="GED25735.1"/>
    </source>
</evidence>
<evidence type="ECO:0008006" key="3">
    <source>
        <dbReference type="Google" id="ProtNLM"/>
    </source>
</evidence>
<reference evidence="1 2" key="1">
    <citation type="submission" date="2019-06" db="EMBL/GenBank/DDBJ databases">
        <title>Whole genome shotgun sequence of Brevibacillus agri NBRC 15538.</title>
        <authorList>
            <person name="Hosoyama A."/>
            <person name="Uohara A."/>
            <person name="Ohji S."/>
            <person name="Ichikawa N."/>
        </authorList>
    </citation>
    <scope>NUCLEOTIDE SEQUENCE [LARGE SCALE GENOMIC DNA]</scope>
    <source>
        <strain evidence="1 2">NBRC 15538</strain>
    </source>
</reference>
<keyword evidence="2" id="KW-1185">Reference proteome</keyword>
<protein>
    <recommendedName>
        <fullName evidence="3">DUF2116 family Zn-ribbon domain-containing protein</fullName>
    </recommendedName>
</protein>
<proteinExistence type="predicted"/>
<dbReference type="Proteomes" id="UP000317180">
    <property type="component" value="Unassembled WGS sequence"/>
</dbReference>
<evidence type="ECO:0000313" key="2">
    <source>
        <dbReference type="Proteomes" id="UP000317180"/>
    </source>
</evidence>
<name>A0ABQ0SQV0_9BACL</name>
<organism evidence="1 2">
    <name type="scientific">Brevibacillus agri</name>
    <dbReference type="NCBI Taxonomy" id="51101"/>
    <lineage>
        <taxon>Bacteria</taxon>
        <taxon>Bacillati</taxon>
        <taxon>Bacillota</taxon>
        <taxon>Bacilli</taxon>
        <taxon>Bacillales</taxon>
        <taxon>Paenibacillaceae</taxon>
        <taxon>Brevibacillus</taxon>
    </lineage>
</organism>
<gene>
    <name evidence="1" type="ORF">BAG01nite_18370</name>
</gene>
<sequence length="56" mass="6774">MVRYLKTIFQHRCPTCKEPLRSQRNNLLCEKICPNGHFREEVYPHLGVRIVYENKD</sequence>